<protein>
    <submittedName>
        <fullName evidence="4">SDR family oxidoreductase</fullName>
    </submittedName>
</protein>
<evidence type="ECO:0000313" key="5">
    <source>
        <dbReference type="Proteomes" id="UP001501676"/>
    </source>
</evidence>
<sequence>MTTALVTGATAGLGAAFARALAAERRDLVLVARDADRLAATATELTEKYSVEVEVLPADLVSDEGCALVEARLADAARPVELLVNNAGIGLRSGFVENTIDDEERMLRLNVRAVMRLTHAAVPGMIARGHGDVLNVSSVAGFGPTAPGSTYSATKAWVTTFSESVHLTLKHQGVRVIALCPGFVRTEFHQRADIPTGDIPDALWLDADKVVRDALADLRRGRPTSVPSVRYKVLGGIVRYAPRPVYLRLIGRAAKTVGRTTTPPRD</sequence>
<evidence type="ECO:0000256" key="3">
    <source>
        <dbReference type="RuleBase" id="RU000363"/>
    </source>
</evidence>
<dbReference type="RefSeq" id="WP_345731835.1">
    <property type="nucleotide sequence ID" value="NZ_BAAAYN010000044.1"/>
</dbReference>
<dbReference type="SUPFAM" id="SSF51735">
    <property type="entry name" value="NAD(P)-binding Rossmann-fold domains"/>
    <property type="match status" value="1"/>
</dbReference>
<keyword evidence="2" id="KW-0560">Oxidoreductase</keyword>
<dbReference type="Gene3D" id="3.40.50.720">
    <property type="entry name" value="NAD(P)-binding Rossmann-like Domain"/>
    <property type="match status" value="1"/>
</dbReference>
<dbReference type="PRINTS" id="PR00080">
    <property type="entry name" value="SDRFAMILY"/>
</dbReference>
<proteinExistence type="inferred from homology"/>
<accession>A0ABP6T7C9</accession>
<evidence type="ECO:0000256" key="2">
    <source>
        <dbReference type="ARBA" id="ARBA00023002"/>
    </source>
</evidence>
<dbReference type="PANTHER" id="PTHR44196">
    <property type="entry name" value="DEHYDROGENASE/REDUCTASE SDR FAMILY MEMBER 7B"/>
    <property type="match status" value="1"/>
</dbReference>
<dbReference type="InterPro" id="IPR002347">
    <property type="entry name" value="SDR_fam"/>
</dbReference>
<comment type="caution">
    <text evidence="4">The sequence shown here is derived from an EMBL/GenBank/DDBJ whole genome shotgun (WGS) entry which is preliminary data.</text>
</comment>
<comment type="similarity">
    <text evidence="1 3">Belongs to the short-chain dehydrogenases/reductases (SDR) family.</text>
</comment>
<dbReference type="InterPro" id="IPR036291">
    <property type="entry name" value="NAD(P)-bd_dom_sf"/>
</dbReference>
<dbReference type="PANTHER" id="PTHR44196:SF2">
    <property type="entry name" value="SHORT-CHAIN DEHYDROGENASE-RELATED"/>
    <property type="match status" value="1"/>
</dbReference>
<dbReference type="EMBL" id="BAAAYN010000044">
    <property type="protein sequence ID" value="GAA3394167.1"/>
    <property type="molecule type" value="Genomic_DNA"/>
</dbReference>
<dbReference type="PRINTS" id="PR00081">
    <property type="entry name" value="GDHRDH"/>
</dbReference>
<keyword evidence="5" id="KW-1185">Reference proteome</keyword>
<dbReference type="Pfam" id="PF00106">
    <property type="entry name" value="adh_short"/>
    <property type="match status" value="1"/>
</dbReference>
<gene>
    <name evidence="4" type="ORF">GCM10020369_62510</name>
</gene>
<name>A0ABP6T7C9_9ACTN</name>
<evidence type="ECO:0000313" key="4">
    <source>
        <dbReference type="EMBL" id="GAA3394167.1"/>
    </source>
</evidence>
<evidence type="ECO:0000256" key="1">
    <source>
        <dbReference type="ARBA" id="ARBA00006484"/>
    </source>
</evidence>
<dbReference type="Proteomes" id="UP001501676">
    <property type="component" value="Unassembled WGS sequence"/>
</dbReference>
<reference evidence="5" key="1">
    <citation type="journal article" date="2019" name="Int. J. Syst. Evol. Microbiol.">
        <title>The Global Catalogue of Microorganisms (GCM) 10K type strain sequencing project: providing services to taxonomists for standard genome sequencing and annotation.</title>
        <authorList>
            <consortium name="The Broad Institute Genomics Platform"/>
            <consortium name="The Broad Institute Genome Sequencing Center for Infectious Disease"/>
            <person name="Wu L."/>
            <person name="Ma J."/>
        </authorList>
    </citation>
    <scope>NUCLEOTIDE SEQUENCE [LARGE SCALE GENOMIC DNA]</scope>
    <source>
        <strain evidence="5">JCM 9458</strain>
    </source>
</reference>
<organism evidence="4 5">
    <name type="scientific">Cryptosporangium minutisporangium</name>
    <dbReference type="NCBI Taxonomy" id="113569"/>
    <lineage>
        <taxon>Bacteria</taxon>
        <taxon>Bacillati</taxon>
        <taxon>Actinomycetota</taxon>
        <taxon>Actinomycetes</taxon>
        <taxon>Cryptosporangiales</taxon>
        <taxon>Cryptosporangiaceae</taxon>
        <taxon>Cryptosporangium</taxon>
    </lineage>
</organism>
<dbReference type="PIRSF" id="PIRSF000126">
    <property type="entry name" value="11-beta-HSD1"/>
    <property type="match status" value="1"/>
</dbReference>